<keyword evidence="1" id="KW-0812">Transmembrane</keyword>
<dbReference type="InterPro" id="IPR021516">
    <property type="entry name" value="DUF3179"/>
</dbReference>
<evidence type="ECO:0000313" key="2">
    <source>
        <dbReference type="EMBL" id="MCY0147611.1"/>
    </source>
</evidence>
<keyword evidence="1" id="KW-1133">Transmembrane helix</keyword>
<feature type="transmembrane region" description="Helical" evidence="1">
    <location>
        <begin position="20"/>
        <end position="41"/>
    </location>
</feature>
<reference evidence="2" key="1">
    <citation type="submission" date="2022-10" db="EMBL/GenBank/DDBJ databases">
        <title>Hoeflea sp. G2-23, isolated from marine algae.</title>
        <authorList>
            <person name="Kristyanto S."/>
            <person name="Kim J.M."/>
            <person name="Jeon C.O."/>
        </authorList>
    </citation>
    <scope>NUCLEOTIDE SEQUENCE</scope>
    <source>
        <strain evidence="2">G2-23</strain>
    </source>
</reference>
<dbReference type="Proteomes" id="UP001073227">
    <property type="component" value="Unassembled WGS sequence"/>
</dbReference>
<evidence type="ECO:0000256" key="1">
    <source>
        <dbReference type="SAM" id="Phobius"/>
    </source>
</evidence>
<protein>
    <submittedName>
        <fullName evidence="2">DUF3179 domain-containing protein</fullName>
    </submittedName>
</protein>
<gene>
    <name evidence="2" type="ORF">OEG84_07755</name>
</gene>
<keyword evidence="1" id="KW-0472">Membrane</keyword>
<sequence length="341" mass="36896">MNGFHPTRPAKAGILSLPPIFAIAAVLVASLALSTVVALATPERWQQEGWKTDFSRSSIDFASIKSGGPPRDGIPPIDDPVFLPVNQTSGLDDKEPVMSVVIDGAARAYPLRVMIWHEIVNDTIAGRAIAVTYCPLCNAAIVFDRTVEGTETTFGTTGKLRNSDLVMYDRETDSWWQQFTGEAITGVRTGTKLEVIPSRLEAWASFRDRHPDGEVLTPSNPGLRQYGRNPYAGYDSSRVPFLYSGPMPEGIAPLSYVVVVREGPEPIAISLDRVRRDGIITVGGVTISWVAGVRSALDTGTIAQGREIGSITVTRNGEDIAHELTFAFVVSAFLPQTAILD</sequence>
<accession>A0ABT3Z754</accession>
<dbReference type="RefSeq" id="WP_267653211.1">
    <property type="nucleotide sequence ID" value="NZ_JAOVZR010000001.1"/>
</dbReference>
<comment type="caution">
    <text evidence="2">The sequence shown here is derived from an EMBL/GenBank/DDBJ whole genome shotgun (WGS) entry which is preliminary data.</text>
</comment>
<proteinExistence type="predicted"/>
<dbReference type="Pfam" id="PF11376">
    <property type="entry name" value="DUF3179"/>
    <property type="match status" value="1"/>
</dbReference>
<evidence type="ECO:0000313" key="3">
    <source>
        <dbReference type="Proteomes" id="UP001073227"/>
    </source>
</evidence>
<organism evidence="2 3">
    <name type="scientific">Hoeflea algicola</name>
    <dbReference type="NCBI Taxonomy" id="2983763"/>
    <lineage>
        <taxon>Bacteria</taxon>
        <taxon>Pseudomonadati</taxon>
        <taxon>Pseudomonadota</taxon>
        <taxon>Alphaproteobacteria</taxon>
        <taxon>Hyphomicrobiales</taxon>
        <taxon>Rhizobiaceae</taxon>
        <taxon>Hoeflea</taxon>
    </lineage>
</organism>
<keyword evidence="3" id="KW-1185">Reference proteome</keyword>
<dbReference type="EMBL" id="JAOVZR010000001">
    <property type="protein sequence ID" value="MCY0147611.1"/>
    <property type="molecule type" value="Genomic_DNA"/>
</dbReference>
<name>A0ABT3Z754_9HYPH</name>